<dbReference type="GO" id="GO:0007165">
    <property type="term" value="P:signal transduction"/>
    <property type="evidence" value="ECO:0007669"/>
    <property type="project" value="InterPro"/>
</dbReference>
<proteinExistence type="inferred from homology"/>
<dbReference type="GO" id="GO:0046872">
    <property type="term" value="F:metal ion binding"/>
    <property type="evidence" value="ECO:0007669"/>
    <property type="project" value="UniProtKB-KW"/>
</dbReference>
<feature type="domain" description="PDEase" evidence="10">
    <location>
        <begin position="421"/>
        <end position="738"/>
    </location>
</feature>
<feature type="region of interest" description="Disordered" evidence="9">
    <location>
        <begin position="1"/>
        <end position="21"/>
    </location>
</feature>
<reference evidence="12" key="2">
    <citation type="submission" date="2018-07" db="EMBL/GenBank/DDBJ databases">
        <authorList>
            <person name="Quirk P.G."/>
            <person name="Krulwich T.A."/>
        </authorList>
    </citation>
    <scope>NUCLEOTIDE SEQUENCE</scope>
</reference>
<evidence type="ECO:0000259" key="10">
    <source>
        <dbReference type="PROSITE" id="PS51845"/>
    </source>
</evidence>
<dbReference type="VEuPathDB" id="VectorBase:CSON004041"/>
<feature type="binding site" evidence="7">
    <location>
        <position position="644"/>
    </location>
    <ligand>
        <name>Zn(2+)</name>
        <dbReference type="ChEBI" id="CHEBI:29105"/>
        <label>1</label>
    </ligand>
</feature>
<dbReference type="PROSITE" id="PS51845">
    <property type="entry name" value="PDEASE_I_2"/>
    <property type="match status" value="1"/>
</dbReference>
<dbReference type="InterPro" id="IPR003018">
    <property type="entry name" value="GAF"/>
</dbReference>
<dbReference type="Pfam" id="PF01590">
    <property type="entry name" value="GAF"/>
    <property type="match status" value="1"/>
</dbReference>
<dbReference type="FunFam" id="1.10.1300.10:FF:000003">
    <property type="entry name" value="Phosphodiesterase"/>
    <property type="match status" value="1"/>
</dbReference>
<dbReference type="EC" id="3.1.4.-" evidence="8"/>
<comment type="similarity">
    <text evidence="1 8">Belongs to the cyclic nucleotide phosphodiesterase family.</text>
</comment>
<dbReference type="InterPro" id="IPR002073">
    <property type="entry name" value="PDEase_catalytic_dom"/>
</dbReference>
<evidence type="ECO:0000256" key="1">
    <source>
        <dbReference type="ARBA" id="ARBA00007648"/>
    </source>
</evidence>
<feature type="compositionally biased region" description="Low complexity" evidence="9">
    <location>
        <begin position="9"/>
        <end position="18"/>
    </location>
</feature>
<dbReference type="OMA" id="HPAFYPK"/>
<feature type="binding site" evidence="6">
    <location>
        <position position="537"/>
    </location>
    <ligand>
        <name>AMP</name>
        <dbReference type="ChEBI" id="CHEBI:456215"/>
    </ligand>
</feature>
<dbReference type="GO" id="GO:0004114">
    <property type="term" value="F:3',5'-cyclic-nucleotide phosphodiesterase activity"/>
    <property type="evidence" value="ECO:0007669"/>
    <property type="project" value="InterPro"/>
</dbReference>
<evidence type="ECO:0000256" key="3">
    <source>
        <dbReference type="ARBA" id="ARBA00022723"/>
    </source>
</evidence>
<keyword evidence="2" id="KW-0140">cGMP</keyword>
<evidence type="ECO:0000256" key="5">
    <source>
        <dbReference type="PIRSR" id="PIRSR623088-1"/>
    </source>
</evidence>
<evidence type="ECO:0000313" key="12">
    <source>
        <dbReference type="EMBL" id="SSX31861.1"/>
    </source>
</evidence>
<dbReference type="EMBL" id="UFQT01001810">
    <property type="protein sequence ID" value="SSX31861.1"/>
    <property type="molecule type" value="Genomic_DNA"/>
</dbReference>
<dbReference type="SUPFAM" id="SSF55781">
    <property type="entry name" value="GAF domain-like"/>
    <property type="match status" value="1"/>
</dbReference>
<dbReference type="EMBL" id="UFQT01001772">
    <property type="protein sequence ID" value="SSX31753.1"/>
    <property type="molecule type" value="Genomic_DNA"/>
</dbReference>
<dbReference type="Gene3D" id="1.10.1300.10">
    <property type="entry name" value="3'5'-cyclic nucleotide phosphodiesterase, catalytic domain"/>
    <property type="match status" value="1"/>
</dbReference>
<dbReference type="InterPro" id="IPR003607">
    <property type="entry name" value="HD/PDEase_dom"/>
</dbReference>
<evidence type="ECO:0000256" key="4">
    <source>
        <dbReference type="ARBA" id="ARBA00022801"/>
    </source>
</evidence>
<feature type="active site" description="Proton donor" evidence="5">
    <location>
        <position position="494"/>
    </location>
</feature>
<keyword evidence="4 8" id="KW-0378">Hydrolase</keyword>
<sequence length="744" mass="84497">MSVSEQKKISGSSSSYSEFEAETPTVLTTINFNNQDNEADDDDDEKLNKKINMISEPSKILELIENLSSTTNSIELQIIINNHIKRLTNALYVFLVPLLPPNDEGLVQVINDKVLDKEIRFLVSSSDIRQISLKNETLNNGTCENKNELEKHFSQVVEGVVGTYTNTLIYCIKNPLLVHGMHKIKSKSTIALLVCIAGDETQRKNYELCIQETFKYSIGHLLTSVELFEEKRVRGQCQNLLRVAKHLLGKIGDLGELLKGVMQEAKNITNAERCSLFLIDDNGELVSKVFDGNDSSEEVRIEMGKGIAGYVAQTGKLLNIRNAYNHPLFYKGVDEATGFKTNSLLCFPICGGPDEGVIGVAQLCNKLDGNHFDKCDEETATAFSVYCGISIMHALVHRQVQKAEARYKLSQELLLYHMKVPDVDIQSLLNDTTPLPNFSSFNFCPRSVDDHTSIRISLKMFENLNFCKRFHIRRPKLARFILTVEKGYRDTPYHNWHHAFSVAHFAYCLLYNLKLMERDILSPLQALSFLVAGFCHDLDHRGMSNSYMAQTGSPLARLYSSEGSVNERHHLSQAICILNDSSSKILDGLTTEEFKECIDYLRDLILDTDLANHFRKLNDIKKLNSDNVKENQELLMSLLITCCDLNDQVKSWETVHNVAELVYAEFFAQGDLEKQMGLRPEIMNDRQKACIPRLQIEFLDSVITPTFEILAQIFPETNAFLDQITINRNHWEQLITKDEHNSME</sequence>
<gene>
    <name evidence="12" type="primary">CSON004198</name>
    <name evidence="11" type="synonym">CSON004041</name>
</gene>
<feature type="binding site" evidence="7">
    <location>
        <position position="536"/>
    </location>
    <ligand>
        <name>Zn(2+)</name>
        <dbReference type="ChEBI" id="CHEBI:29105"/>
        <label>1</label>
    </ligand>
</feature>
<feature type="binding site" evidence="7">
    <location>
        <position position="537"/>
    </location>
    <ligand>
        <name>Zn(2+)</name>
        <dbReference type="ChEBI" id="CHEBI:29105"/>
        <label>2</label>
    </ligand>
</feature>
<dbReference type="InterPro" id="IPR029016">
    <property type="entry name" value="GAF-like_dom_sf"/>
</dbReference>
<accession>A0A336MQP9</accession>
<evidence type="ECO:0000256" key="8">
    <source>
        <dbReference type="RuleBase" id="RU363067"/>
    </source>
</evidence>
<dbReference type="InterPro" id="IPR023174">
    <property type="entry name" value="PDEase_CS"/>
</dbReference>
<dbReference type="EMBL" id="UFQS01001772">
    <property type="protein sequence ID" value="SSX12302.1"/>
    <property type="molecule type" value="Genomic_DNA"/>
</dbReference>
<feature type="binding site" evidence="7">
    <location>
        <position position="537"/>
    </location>
    <ligand>
        <name>Zn(2+)</name>
        <dbReference type="ChEBI" id="CHEBI:29105"/>
        <label>1</label>
    </ligand>
</feature>
<organism evidence="12">
    <name type="scientific">Culicoides sonorensis</name>
    <name type="common">Biting midge</name>
    <dbReference type="NCBI Taxonomy" id="179676"/>
    <lineage>
        <taxon>Eukaryota</taxon>
        <taxon>Metazoa</taxon>
        <taxon>Ecdysozoa</taxon>
        <taxon>Arthropoda</taxon>
        <taxon>Hexapoda</taxon>
        <taxon>Insecta</taxon>
        <taxon>Pterygota</taxon>
        <taxon>Neoptera</taxon>
        <taxon>Endopterygota</taxon>
        <taxon>Diptera</taxon>
        <taxon>Nematocera</taxon>
        <taxon>Chironomoidea</taxon>
        <taxon>Ceratopogonidae</taxon>
        <taxon>Ceratopogoninae</taxon>
        <taxon>Culicoides</taxon>
        <taxon>Monoculicoides</taxon>
    </lineage>
</organism>
<name>A0A336MQP9_CULSO</name>
<dbReference type="Gene3D" id="3.30.450.40">
    <property type="match status" value="1"/>
</dbReference>
<dbReference type="PRINTS" id="PR00387">
    <property type="entry name" value="PDIESTERASE1"/>
</dbReference>
<feature type="binding site" evidence="6">
    <location>
        <begin position="494"/>
        <end position="498"/>
    </location>
    <ligand>
        <name>AMP</name>
        <dbReference type="ChEBI" id="CHEBI:456215"/>
    </ligand>
</feature>
<keyword evidence="3 7" id="KW-0479">Metal-binding</keyword>
<evidence type="ECO:0000256" key="6">
    <source>
        <dbReference type="PIRSR" id="PIRSR623088-2"/>
    </source>
</evidence>
<feature type="binding site" evidence="6">
    <location>
        <position position="644"/>
    </location>
    <ligand>
        <name>AMP</name>
        <dbReference type="ChEBI" id="CHEBI:456215"/>
    </ligand>
</feature>
<feature type="binding site" evidence="6">
    <location>
        <position position="695"/>
    </location>
    <ligand>
        <name>AMP</name>
        <dbReference type="ChEBI" id="CHEBI:456215"/>
    </ligand>
</feature>
<evidence type="ECO:0000313" key="11">
    <source>
        <dbReference type="EMBL" id="SSX12302.1"/>
    </source>
</evidence>
<dbReference type="InterPro" id="IPR023088">
    <property type="entry name" value="PDEase"/>
</dbReference>
<dbReference type="InterPro" id="IPR036971">
    <property type="entry name" value="PDEase_catalytic_dom_sf"/>
</dbReference>
<dbReference type="SUPFAM" id="SSF109604">
    <property type="entry name" value="HD-domain/PDEase-like"/>
    <property type="match status" value="1"/>
</dbReference>
<reference evidence="11" key="1">
    <citation type="submission" date="2018-04" db="EMBL/GenBank/DDBJ databases">
        <authorList>
            <person name="Go L.Y."/>
            <person name="Mitchell J.A."/>
        </authorList>
    </citation>
    <scope>NUCLEOTIDE SEQUENCE</scope>
    <source>
        <tissue evidence="11">Whole organism</tissue>
    </source>
</reference>
<evidence type="ECO:0000256" key="7">
    <source>
        <dbReference type="PIRSR" id="PIRSR623088-3"/>
    </source>
</evidence>
<dbReference type="SMART" id="SM00471">
    <property type="entry name" value="HDc"/>
    <property type="match status" value="1"/>
</dbReference>
<dbReference type="Pfam" id="PF00233">
    <property type="entry name" value="PDEase_I"/>
    <property type="match status" value="1"/>
</dbReference>
<dbReference type="AlphaFoldDB" id="A0A336MQP9"/>
<evidence type="ECO:0000256" key="2">
    <source>
        <dbReference type="ARBA" id="ARBA00022535"/>
    </source>
</evidence>
<dbReference type="VEuPathDB" id="VectorBase:CSON004198"/>
<dbReference type="SMART" id="SM00065">
    <property type="entry name" value="GAF"/>
    <property type="match status" value="1"/>
</dbReference>
<evidence type="ECO:0000256" key="9">
    <source>
        <dbReference type="SAM" id="MobiDB-lite"/>
    </source>
</evidence>
<comment type="cofactor">
    <cofactor evidence="8">
        <name>a divalent metal cation</name>
        <dbReference type="ChEBI" id="CHEBI:60240"/>
    </cofactor>
    <text evidence="8">Binds 2 divalent metal cations per subunit. Site 1 may preferentially bind zinc ions, while site 2 has a preference for magnesium and/or manganese ions.</text>
</comment>
<dbReference type="CDD" id="cd00077">
    <property type="entry name" value="HDc"/>
    <property type="match status" value="1"/>
</dbReference>
<dbReference type="PANTHER" id="PTHR11347">
    <property type="entry name" value="CYCLIC NUCLEOTIDE PHOSPHODIESTERASE"/>
    <property type="match status" value="1"/>
</dbReference>
<dbReference type="PROSITE" id="PS00126">
    <property type="entry name" value="PDEASE_I_1"/>
    <property type="match status" value="1"/>
</dbReference>
<feature type="binding site" evidence="7">
    <location>
        <position position="498"/>
    </location>
    <ligand>
        <name>Zn(2+)</name>
        <dbReference type="ChEBI" id="CHEBI:29105"/>
        <label>1</label>
    </ligand>
</feature>
<protein>
    <recommendedName>
        <fullName evidence="8">Phosphodiesterase</fullName>
        <ecNumber evidence="8">3.1.4.-</ecNumber>
    </recommendedName>
</protein>